<dbReference type="STRING" id="105231.A0A1Y1I7X1"/>
<protein>
    <submittedName>
        <fullName evidence="1">Fucosyltransferase</fullName>
    </submittedName>
</protein>
<keyword evidence="2" id="KW-1185">Reference proteome</keyword>
<accession>A0A1Y1I7X1</accession>
<dbReference type="GO" id="GO:0016757">
    <property type="term" value="F:glycosyltransferase activity"/>
    <property type="evidence" value="ECO:0007669"/>
    <property type="project" value="UniProtKB-KW"/>
</dbReference>
<gene>
    <name evidence="1" type="ORF">KFL_003290010</name>
</gene>
<reference evidence="1 2" key="1">
    <citation type="journal article" date="2014" name="Nat. Commun.">
        <title>Klebsormidium flaccidum genome reveals primary factors for plant terrestrial adaptation.</title>
        <authorList>
            <person name="Hori K."/>
            <person name="Maruyama F."/>
            <person name="Fujisawa T."/>
            <person name="Togashi T."/>
            <person name="Yamamoto N."/>
            <person name="Seo M."/>
            <person name="Sato S."/>
            <person name="Yamada T."/>
            <person name="Mori H."/>
            <person name="Tajima N."/>
            <person name="Moriyama T."/>
            <person name="Ikeuchi M."/>
            <person name="Watanabe M."/>
            <person name="Wada H."/>
            <person name="Kobayashi K."/>
            <person name="Saito M."/>
            <person name="Masuda T."/>
            <person name="Sasaki-Sekimoto Y."/>
            <person name="Mashiguchi K."/>
            <person name="Awai K."/>
            <person name="Shimojima M."/>
            <person name="Masuda S."/>
            <person name="Iwai M."/>
            <person name="Nobusawa T."/>
            <person name="Narise T."/>
            <person name="Kondo S."/>
            <person name="Saito H."/>
            <person name="Sato R."/>
            <person name="Murakawa M."/>
            <person name="Ihara Y."/>
            <person name="Oshima-Yamada Y."/>
            <person name="Ohtaka K."/>
            <person name="Satoh M."/>
            <person name="Sonobe K."/>
            <person name="Ishii M."/>
            <person name="Ohtani R."/>
            <person name="Kanamori-Sato M."/>
            <person name="Honoki R."/>
            <person name="Miyazaki D."/>
            <person name="Mochizuki H."/>
            <person name="Umetsu J."/>
            <person name="Higashi K."/>
            <person name="Shibata D."/>
            <person name="Kamiya Y."/>
            <person name="Sato N."/>
            <person name="Nakamura Y."/>
            <person name="Tabata S."/>
            <person name="Ida S."/>
            <person name="Kurokawa K."/>
            <person name="Ohta H."/>
        </authorList>
    </citation>
    <scope>NUCLEOTIDE SEQUENCE [LARGE SCALE GENOMIC DNA]</scope>
    <source>
        <strain evidence="1 2">NIES-2285</strain>
    </source>
</reference>
<evidence type="ECO:0000313" key="1">
    <source>
        <dbReference type="EMBL" id="GAQ87065.1"/>
    </source>
</evidence>
<proteinExistence type="predicted"/>
<name>A0A1Y1I7X1_KLENI</name>
<organism evidence="1 2">
    <name type="scientific">Klebsormidium nitens</name>
    <name type="common">Green alga</name>
    <name type="synonym">Ulothrix nitens</name>
    <dbReference type="NCBI Taxonomy" id="105231"/>
    <lineage>
        <taxon>Eukaryota</taxon>
        <taxon>Viridiplantae</taxon>
        <taxon>Streptophyta</taxon>
        <taxon>Klebsormidiophyceae</taxon>
        <taxon>Klebsormidiales</taxon>
        <taxon>Klebsormidiaceae</taxon>
        <taxon>Klebsormidium</taxon>
    </lineage>
</organism>
<keyword evidence="1" id="KW-0328">Glycosyltransferase</keyword>
<dbReference type="AlphaFoldDB" id="A0A1Y1I7X1"/>
<dbReference type="Proteomes" id="UP000054558">
    <property type="component" value="Unassembled WGS sequence"/>
</dbReference>
<dbReference type="OrthoDB" id="428346at2759"/>
<keyword evidence="1" id="KW-0808">Transferase</keyword>
<evidence type="ECO:0000313" key="2">
    <source>
        <dbReference type="Proteomes" id="UP000054558"/>
    </source>
</evidence>
<sequence length="495" mass="56118">MMNAKAEDLERDLQEYSLWSISEEKDNDKYAPKGTASGGRWGPLAAFQHRYLYWSVIIFLSCYHVYTLVQHNLEKENAWRPSSQHLFSTHGSPPSSVCGGDLEDHSGIHMWPLCGTWQEEYKQKHALWRRQLAEFVRRGLLDQKTGLPVLVWEEGQPDALPKILIFVCSSQEDGIPCGGLGDSLKGFTTSLLYSVIADRAVFLHWPAALSAFEPVEVDWTLPDGYVLPGNNSKTWGDVEKRGEDVVILNLINREMLTFPEMHELIGDTRIAIVRFNKGRVITWLHDHPAIHEQVGLTPPYAWGCLNRFLMRVKDEVSRPYNAIARQLEDPETFSVCVHIRLNDEAMMGQRRGDLEKQLQLYMECVQSLMSYWMTPACKRSRIFLISSSYELKQLALANTTQVLTTAIKPAHIDHPGAAAAAMASTVAEWDLYSRCNMYVFETSGLSVTASAYGLRPLSSYVMPRDFMANREVMQKMCVPWHPTARSDVANSWGGL</sequence>
<dbReference type="EMBL" id="DF237278">
    <property type="protein sequence ID" value="GAQ87065.1"/>
    <property type="molecule type" value="Genomic_DNA"/>
</dbReference>